<evidence type="ECO:0000259" key="1">
    <source>
        <dbReference type="Pfam" id="PF04149"/>
    </source>
</evidence>
<evidence type="ECO:0000313" key="3">
    <source>
        <dbReference type="Proteomes" id="UP000294513"/>
    </source>
</evidence>
<feature type="domain" description="DUF397" evidence="1">
    <location>
        <begin position="4"/>
        <end position="56"/>
    </location>
</feature>
<reference evidence="2 3" key="1">
    <citation type="submission" date="2019-03" db="EMBL/GenBank/DDBJ databases">
        <title>Draft genome sequences of novel Actinobacteria.</title>
        <authorList>
            <person name="Sahin N."/>
            <person name="Ay H."/>
            <person name="Saygin H."/>
        </authorList>
    </citation>
    <scope>NUCLEOTIDE SEQUENCE [LARGE SCALE GENOMIC DNA]</scope>
    <source>
        <strain evidence="2 3">H3C3</strain>
    </source>
</reference>
<gene>
    <name evidence="2" type="ORF">E1298_30435</name>
</gene>
<organism evidence="2 3">
    <name type="scientific">Actinomadura rubrisoli</name>
    <dbReference type="NCBI Taxonomy" id="2530368"/>
    <lineage>
        <taxon>Bacteria</taxon>
        <taxon>Bacillati</taxon>
        <taxon>Actinomycetota</taxon>
        <taxon>Actinomycetes</taxon>
        <taxon>Streptosporangiales</taxon>
        <taxon>Thermomonosporaceae</taxon>
        <taxon>Actinomadura</taxon>
    </lineage>
</organism>
<keyword evidence="3" id="KW-1185">Reference proteome</keyword>
<dbReference type="Proteomes" id="UP000294513">
    <property type="component" value="Unassembled WGS sequence"/>
</dbReference>
<accession>A0A4R5AVY1</accession>
<proteinExistence type="predicted"/>
<dbReference type="EMBL" id="SMKU01000208">
    <property type="protein sequence ID" value="TDD76645.1"/>
    <property type="molecule type" value="Genomic_DNA"/>
</dbReference>
<name>A0A4R5AVY1_9ACTN</name>
<dbReference type="OrthoDB" id="3483472at2"/>
<dbReference type="AlphaFoldDB" id="A0A4R5AVY1"/>
<sequence length="63" mass="6680">MTTKWRKSSRSNTDNGACVELAALTGRVGVRDSKNPNGPKLALPAVSFGDLVAAIKRGDHDMP</sequence>
<dbReference type="Pfam" id="PF04149">
    <property type="entry name" value="DUF397"/>
    <property type="match status" value="1"/>
</dbReference>
<dbReference type="RefSeq" id="WP_131899338.1">
    <property type="nucleotide sequence ID" value="NZ_SMKU01000208.1"/>
</dbReference>
<evidence type="ECO:0000313" key="2">
    <source>
        <dbReference type="EMBL" id="TDD76645.1"/>
    </source>
</evidence>
<comment type="caution">
    <text evidence="2">The sequence shown here is derived from an EMBL/GenBank/DDBJ whole genome shotgun (WGS) entry which is preliminary data.</text>
</comment>
<dbReference type="InterPro" id="IPR007278">
    <property type="entry name" value="DUF397"/>
</dbReference>
<protein>
    <submittedName>
        <fullName evidence="2">DUF397 domain-containing protein</fullName>
    </submittedName>
</protein>